<dbReference type="EMBL" id="JAUFPT010000019">
    <property type="protein sequence ID" value="MDN3570357.1"/>
    <property type="molecule type" value="Genomic_DNA"/>
</dbReference>
<evidence type="ECO:0000313" key="1">
    <source>
        <dbReference type="EMBL" id="MDN3570357.1"/>
    </source>
</evidence>
<dbReference type="Proteomes" id="UP001244297">
    <property type="component" value="Unassembled WGS sequence"/>
</dbReference>
<gene>
    <name evidence="1" type="ORF">QWZ18_06940</name>
</gene>
<sequence length="218" mass="21657">MRRPGQPAFTDAGTGRVSMPFLPTLGVVALLGVASLYCPSSSPPKSRPPLAQLDPLTTASLAAAPVTAPSLAASPTASPTAFARAATGPAVPGRMPASLAFAEAYPLDGSAPKAPAIHAGGPVRAAPRLAVASRRPCPGRRCPEAPQRAADPFAAAHADTAEPVEDGAVPQPALPFADTVAQTLAPAARVVGDAADLVRTGAAAVRGTVSLAVADCLR</sequence>
<protein>
    <submittedName>
        <fullName evidence="1">Uncharacterized protein</fullName>
    </submittedName>
</protein>
<dbReference type="RefSeq" id="WP_238287556.1">
    <property type="nucleotide sequence ID" value="NZ_BPQS01000010.1"/>
</dbReference>
<comment type="caution">
    <text evidence="1">The sequence shown here is derived from an EMBL/GenBank/DDBJ whole genome shotgun (WGS) entry which is preliminary data.</text>
</comment>
<organism evidence="1 2">
    <name type="scientific">Methylobacterium longum</name>
    <dbReference type="NCBI Taxonomy" id="767694"/>
    <lineage>
        <taxon>Bacteria</taxon>
        <taxon>Pseudomonadati</taxon>
        <taxon>Pseudomonadota</taxon>
        <taxon>Alphaproteobacteria</taxon>
        <taxon>Hyphomicrobiales</taxon>
        <taxon>Methylobacteriaceae</taxon>
        <taxon>Methylobacterium</taxon>
    </lineage>
</organism>
<name>A0ABT8AKU2_9HYPH</name>
<reference evidence="2" key="1">
    <citation type="journal article" date="2019" name="Int. J. Syst. Evol. Microbiol.">
        <title>The Global Catalogue of Microorganisms (GCM) 10K type strain sequencing project: providing services to taxonomists for standard genome sequencing and annotation.</title>
        <authorList>
            <consortium name="The Broad Institute Genomics Platform"/>
            <consortium name="The Broad Institute Genome Sequencing Center for Infectious Disease"/>
            <person name="Wu L."/>
            <person name="Ma J."/>
        </authorList>
    </citation>
    <scope>NUCLEOTIDE SEQUENCE [LARGE SCALE GENOMIC DNA]</scope>
    <source>
        <strain evidence="2">CECT 7806</strain>
    </source>
</reference>
<keyword evidence="2" id="KW-1185">Reference proteome</keyword>
<proteinExistence type="predicted"/>
<evidence type="ECO:0000313" key="2">
    <source>
        <dbReference type="Proteomes" id="UP001244297"/>
    </source>
</evidence>
<accession>A0ABT8AKU2</accession>